<evidence type="ECO:0000313" key="10">
    <source>
        <dbReference type="EMBL" id="GAJ15670.1"/>
    </source>
</evidence>
<dbReference type="EC" id="2.7.7.7" evidence="2"/>
<comment type="caution">
    <text evidence="10">The sequence shown here is derived from an EMBL/GenBank/DDBJ whole genome shotgun (WGS) entry which is preliminary data.</text>
</comment>
<evidence type="ECO:0000256" key="6">
    <source>
        <dbReference type="ARBA" id="ARBA00022932"/>
    </source>
</evidence>
<dbReference type="Gene3D" id="3.90.1600.10">
    <property type="entry name" value="Palm domain of DNA polymerase"/>
    <property type="match status" value="1"/>
</dbReference>
<dbReference type="GO" id="GO:0006260">
    <property type="term" value="P:DNA replication"/>
    <property type="evidence" value="ECO:0007669"/>
    <property type="project" value="UniProtKB-KW"/>
</dbReference>
<keyword evidence="7" id="KW-0238">DNA-binding</keyword>
<evidence type="ECO:0000256" key="5">
    <source>
        <dbReference type="ARBA" id="ARBA00022705"/>
    </source>
</evidence>
<dbReference type="Gene3D" id="1.10.287.690">
    <property type="entry name" value="Helix hairpin bin"/>
    <property type="match status" value="1"/>
</dbReference>
<dbReference type="InterPro" id="IPR023211">
    <property type="entry name" value="DNA_pol_palm_dom_sf"/>
</dbReference>
<dbReference type="GO" id="GO:0003677">
    <property type="term" value="F:DNA binding"/>
    <property type="evidence" value="ECO:0007669"/>
    <property type="project" value="UniProtKB-KW"/>
</dbReference>
<comment type="catalytic activity">
    <reaction evidence="8">
        <text>DNA(n) + a 2'-deoxyribonucleoside 5'-triphosphate = DNA(n+1) + diphosphate</text>
        <dbReference type="Rhea" id="RHEA:22508"/>
        <dbReference type="Rhea" id="RHEA-COMP:17339"/>
        <dbReference type="Rhea" id="RHEA-COMP:17340"/>
        <dbReference type="ChEBI" id="CHEBI:33019"/>
        <dbReference type="ChEBI" id="CHEBI:61560"/>
        <dbReference type="ChEBI" id="CHEBI:173112"/>
        <dbReference type="EC" id="2.7.7.7"/>
    </reaction>
</comment>
<feature type="non-terminal residue" evidence="10">
    <location>
        <position position="249"/>
    </location>
</feature>
<proteinExistence type="inferred from homology"/>
<accession>X1VWP0</accession>
<reference evidence="10" key="1">
    <citation type="journal article" date="2014" name="Front. Microbiol.">
        <title>High frequency of phylogenetically diverse reductive dehalogenase-homologous genes in deep subseafloor sedimentary metagenomes.</title>
        <authorList>
            <person name="Kawai M."/>
            <person name="Futagami T."/>
            <person name="Toyoda A."/>
            <person name="Takaki Y."/>
            <person name="Nishi S."/>
            <person name="Hori S."/>
            <person name="Arai W."/>
            <person name="Tsubouchi T."/>
            <person name="Morono Y."/>
            <person name="Uchiyama I."/>
            <person name="Ito T."/>
            <person name="Fujiyama A."/>
            <person name="Inagaki F."/>
            <person name="Takami H."/>
        </authorList>
    </citation>
    <scope>NUCLEOTIDE SEQUENCE</scope>
    <source>
        <strain evidence="10">Expedition CK06-06</strain>
    </source>
</reference>
<organism evidence="10">
    <name type="scientific">marine sediment metagenome</name>
    <dbReference type="NCBI Taxonomy" id="412755"/>
    <lineage>
        <taxon>unclassified sequences</taxon>
        <taxon>metagenomes</taxon>
        <taxon>ecological metagenomes</taxon>
    </lineage>
</organism>
<dbReference type="EMBL" id="BARW01030096">
    <property type="protein sequence ID" value="GAJ15670.1"/>
    <property type="molecule type" value="Genomic_DNA"/>
</dbReference>
<keyword evidence="5" id="KW-0235">DNA replication</keyword>
<dbReference type="InterPro" id="IPR004868">
    <property type="entry name" value="DNA-dir_DNA_pol_B_mt/vir"/>
</dbReference>
<dbReference type="Pfam" id="PF03175">
    <property type="entry name" value="DNA_pol_B_2"/>
    <property type="match status" value="1"/>
</dbReference>
<keyword evidence="4" id="KW-0548">Nucleotidyltransferase</keyword>
<evidence type="ECO:0000256" key="4">
    <source>
        <dbReference type="ARBA" id="ARBA00022695"/>
    </source>
</evidence>
<evidence type="ECO:0000256" key="1">
    <source>
        <dbReference type="ARBA" id="ARBA00005755"/>
    </source>
</evidence>
<name>X1VWP0_9ZZZZ</name>
<sequence length="249" mass="29213">LKIDFATCSDSYLKTYGKRDVEIEVENFMRLIRFLEGNSISRLCYTRASTAMAAYLFGHYHHKIWIHNNEQAIDLERDSYRGGRVECFFIGDLSNEHYHIVDVNSLYPFVMRNNPFPVKYEKIIHSPDRHTFSAYLNSRSVIAKVLIETDQAVYAVRRKRTIFPIGRFWVTLTSPELKYALKHDHIVKIGETVVYHQANIFETYVDKFYALRQEFKTAGVPEYEEICKKLLNSLYGKFGQKAEVWTKIG</sequence>
<dbReference type="GO" id="GO:0003887">
    <property type="term" value="F:DNA-directed DNA polymerase activity"/>
    <property type="evidence" value="ECO:0007669"/>
    <property type="project" value="UniProtKB-KW"/>
</dbReference>
<evidence type="ECO:0000256" key="2">
    <source>
        <dbReference type="ARBA" id="ARBA00012417"/>
    </source>
</evidence>
<keyword evidence="3" id="KW-0808">Transferase</keyword>
<dbReference type="InterPro" id="IPR043502">
    <property type="entry name" value="DNA/RNA_pol_sf"/>
</dbReference>
<comment type="similarity">
    <text evidence="1">Belongs to the DNA polymerase type-B family.</text>
</comment>
<gene>
    <name evidence="10" type="ORF">S12H4_48204</name>
</gene>
<dbReference type="GO" id="GO:0000166">
    <property type="term" value="F:nucleotide binding"/>
    <property type="evidence" value="ECO:0007669"/>
    <property type="project" value="InterPro"/>
</dbReference>
<dbReference type="SUPFAM" id="SSF56672">
    <property type="entry name" value="DNA/RNA polymerases"/>
    <property type="match status" value="1"/>
</dbReference>
<evidence type="ECO:0000256" key="7">
    <source>
        <dbReference type="ARBA" id="ARBA00023125"/>
    </source>
</evidence>
<evidence type="ECO:0000256" key="8">
    <source>
        <dbReference type="ARBA" id="ARBA00049244"/>
    </source>
</evidence>
<feature type="non-terminal residue" evidence="10">
    <location>
        <position position="1"/>
    </location>
</feature>
<dbReference type="AlphaFoldDB" id="X1VWP0"/>
<feature type="domain" description="DNA-directed DNA polymerase family B mitochondria/virus" evidence="9">
    <location>
        <begin position="15"/>
        <end position="243"/>
    </location>
</feature>
<keyword evidence="6" id="KW-0239">DNA-directed DNA polymerase</keyword>
<protein>
    <recommendedName>
        <fullName evidence="2">DNA-directed DNA polymerase</fullName>
        <ecNumber evidence="2">2.7.7.7</ecNumber>
    </recommendedName>
</protein>
<evidence type="ECO:0000259" key="9">
    <source>
        <dbReference type="Pfam" id="PF03175"/>
    </source>
</evidence>
<evidence type="ECO:0000256" key="3">
    <source>
        <dbReference type="ARBA" id="ARBA00022679"/>
    </source>
</evidence>